<feature type="transmembrane region" description="Helical" evidence="1">
    <location>
        <begin position="48"/>
        <end position="66"/>
    </location>
</feature>
<dbReference type="AlphaFoldDB" id="A0A3B0TJU1"/>
<keyword evidence="1" id="KW-0472">Membrane</keyword>
<evidence type="ECO:0008006" key="3">
    <source>
        <dbReference type="Google" id="ProtNLM"/>
    </source>
</evidence>
<accession>A0A3B0TJU1</accession>
<keyword evidence="1" id="KW-1133">Transmembrane helix</keyword>
<dbReference type="EMBL" id="UOEQ01000168">
    <property type="protein sequence ID" value="VAW18258.1"/>
    <property type="molecule type" value="Genomic_DNA"/>
</dbReference>
<gene>
    <name evidence="2" type="ORF">MNBD_ALPHA11-358</name>
</gene>
<evidence type="ECO:0000256" key="1">
    <source>
        <dbReference type="SAM" id="Phobius"/>
    </source>
</evidence>
<dbReference type="Pfam" id="PF06170">
    <property type="entry name" value="DUF983"/>
    <property type="match status" value="1"/>
</dbReference>
<keyword evidence="1" id="KW-0812">Transmembrane</keyword>
<reference evidence="2" key="1">
    <citation type="submission" date="2018-06" db="EMBL/GenBank/DDBJ databases">
        <authorList>
            <person name="Zhirakovskaya E."/>
        </authorList>
    </citation>
    <scope>NUCLEOTIDE SEQUENCE</scope>
</reference>
<organism evidence="2">
    <name type="scientific">hydrothermal vent metagenome</name>
    <dbReference type="NCBI Taxonomy" id="652676"/>
    <lineage>
        <taxon>unclassified sequences</taxon>
        <taxon>metagenomes</taxon>
        <taxon>ecological metagenomes</taxon>
    </lineage>
</organism>
<evidence type="ECO:0000313" key="2">
    <source>
        <dbReference type="EMBL" id="VAW18258.1"/>
    </source>
</evidence>
<name>A0A3B0TJU1_9ZZZZ</name>
<protein>
    <recommendedName>
        <fullName evidence="3">DUF983 domain-containing protein</fullName>
    </recommendedName>
</protein>
<proteinExistence type="predicted"/>
<feature type="transmembrane region" description="Helical" evidence="1">
    <location>
        <begin position="78"/>
        <end position="96"/>
    </location>
</feature>
<sequence length="115" mass="12608">MSPWLIGLKAKCPRCANGNLFSGFLTINKQCPQCALDLTFADSADGPAIFIIFIVGAIVVSLALWVDIVFKPSMLVHLSLWIPTTIILAIALMRPFKGIIIAFQYRLSAQEGEIE</sequence>
<dbReference type="InterPro" id="IPR009325">
    <property type="entry name" value="DUF983"/>
</dbReference>